<dbReference type="SUPFAM" id="SSF56801">
    <property type="entry name" value="Acetyl-CoA synthetase-like"/>
    <property type="match status" value="1"/>
</dbReference>
<dbReference type="GeneID" id="85498360"/>
<feature type="domain" description="AMP-dependent synthetase/ligase" evidence="1">
    <location>
        <begin position="76"/>
        <end position="454"/>
    </location>
</feature>
<sequence length="604" mass="66045">MSTSSSKFKRTRAECEAILTAPGMPWELDEVVLNGRRQKVWKNTPPYYRSWVEPLLKSGGDKAFISSPLPPPANAEDREVVTFLQMHQRTLRMAAWLRTQGIRQGDRVAVAANNCAEWLMSSFAIHYLGGVAVAVNSHMIIDSMVYCLSHVKPKLVLVDEGVAKELAPKVKELKGNGVGPIWCWSSLDHHPASVRQAIGVAVPNPSKAQIDEIIAGVGLEGINLDSPCTIYFTSGTTGYPKAVLSNQRQNLHNALSGTFTPLRAGLRVGAELKDLLAAKPEGTPQSAILLPIPLFHCTGGQSWVTRSLSGEAMLVFMRRWSVPEAIRLIVKHNINIVGGVPSISAALYQSPDLPKDYVFDTMSYGGAPPPDSLAGNLKKRWPNLLLVHGYGMTETNAVHNALAGQDYVDHPDSVGWVVPVCEVKIVHPDTREELPTGEVGIIMLRGQNVMSRYLDDPEATAKVFDKDGWLDSGDVGCVDEEELLYIRDRSKDLIIRGGENIASLEVENALYRDDRIAEAAAVPVPCPIMGERVGAMVSLAPGCTASAESIMSEAFPRLRHAARPVIVVVHHEELPRNANGKIVKTDVKKMVGEKWKKEQPRAKL</sequence>
<dbReference type="EMBL" id="AP028218">
    <property type="protein sequence ID" value="BEI94490.1"/>
    <property type="molecule type" value="Genomic_DNA"/>
</dbReference>
<evidence type="ECO:0000259" key="2">
    <source>
        <dbReference type="Pfam" id="PF13193"/>
    </source>
</evidence>
<dbReference type="Proteomes" id="UP001233271">
    <property type="component" value="Chromosome 7a"/>
</dbReference>
<dbReference type="InterPro" id="IPR000873">
    <property type="entry name" value="AMP-dep_synth/lig_dom"/>
</dbReference>
<dbReference type="InterPro" id="IPR045851">
    <property type="entry name" value="AMP-bd_C_sf"/>
</dbReference>
<evidence type="ECO:0000313" key="4">
    <source>
        <dbReference type="Proteomes" id="UP001233271"/>
    </source>
</evidence>
<keyword evidence="4" id="KW-1185">Reference proteome</keyword>
<evidence type="ECO:0008006" key="5">
    <source>
        <dbReference type="Google" id="ProtNLM"/>
    </source>
</evidence>
<organism evidence="3 4">
    <name type="scientific">Cutaneotrichosporon cavernicola</name>
    <dbReference type="NCBI Taxonomy" id="279322"/>
    <lineage>
        <taxon>Eukaryota</taxon>
        <taxon>Fungi</taxon>
        <taxon>Dikarya</taxon>
        <taxon>Basidiomycota</taxon>
        <taxon>Agaricomycotina</taxon>
        <taxon>Tremellomycetes</taxon>
        <taxon>Trichosporonales</taxon>
        <taxon>Trichosporonaceae</taxon>
        <taxon>Cutaneotrichosporon</taxon>
    </lineage>
</organism>
<dbReference type="Gene3D" id="3.40.50.12780">
    <property type="entry name" value="N-terminal domain of ligase-like"/>
    <property type="match status" value="1"/>
</dbReference>
<dbReference type="AlphaFoldDB" id="A0AA48L9P6"/>
<dbReference type="PROSITE" id="PS00455">
    <property type="entry name" value="AMP_BINDING"/>
    <property type="match status" value="1"/>
</dbReference>
<feature type="domain" description="AMP-binding enzyme C-terminal" evidence="2">
    <location>
        <begin position="505"/>
        <end position="581"/>
    </location>
</feature>
<accession>A0AA48L9P6</accession>
<dbReference type="GO" id="GO:0016405">
    <property type="term" value="F:CoA-ligase activity"/>
    <property type="evidence" value="ECO:0007669"/>
    <property type="project" value="TreeGrafter"/>
</dbReference>
<dbReference type="PANTHER" id="PTHR24096:SF393">
    <property type="entry name" value="LIGASE, PUTATIVE-RELATED"/>
    <property type="match status" value="1"/>
</dbReference>
<dbReference type="InterPro" id="IPR025110">
    <property type="entry name" value="AMP-bd_C"/>
</dbReference>
<name>A0AA48L9P6_9TREE</name>
<dbReference type="InterPro" id="IPR020845">
    <property type="entry name" value="AMP-binding_CS"/>
</dbReference>
<evidence type="ECO:0000259" key="1">
    <source>
        <dbReference type="Pfam" id="PF00501"/>
    </source>
</evidence>
<dbReference type="PANTHER" id="PTHR24096">
    <property type="entry name" value="LONG-CHAIN-FATTY-ACID--COA LIGASE"/>
    <property type="match status" value="1"/>
</dbReference>
<dbReference type="KEGG" id="ccac:CcaHIS019_0700620"/>
<dbReference type="Pfam" id="PF13193">
    <property type="entry name" value="AMP-binding_C"/>
    <property type="match status" value="1"/>
</dbReference>
<dbReference type="RefSeq" id="XP_060459755.1">
    <property type="nucleotide sequence ID" value="XM_060603464.1"/>
</dbReference>
<dbReference type="Pfam" id="PF00501">
    <property type="entry name" value="AMP-binding"/>
    <property type="match status" value="1"/>
</dbReference>
<dbReference type="Gene3D" id="3.30.300.30">
    <property type="match status" value="1"/>
</dbReference>
<reference evidence="3" key="1">
    <citation type="journal article" date="2023" name="BMC Genomics">
        <title>Chromosome-level genome assemblies of Cutaneotrichosporon spp. (Trichosporonales, Basidiomycota) reveal imbalanced evolution between nucleotide sequences and chromosome synteny.</title>
        <authorList>
            <person name="Kobayashi Y."/>
            <person name="Kayamori A."/>
            <person name="Aoki K."/>
            <person name="Shiwa Y."/>
            <person name="Matsutani M."/>
            <person name="Fujita N."/>
            <person name="Sugita T."/>
            <person name="Iwasaki W."/>
            <person name="Tanaka N."/>
            <person name="Takashima M."/>
        </authorList>
    </citation>
    <scope>NUCLEOTIDE SEQUENCE</scope>
    <source>
        <strain evidence="3">HIS019</strain>
    </source>
</reference>
<gene>
    <name evidence="3" type="ORF">CcaverHIS019_0700620</name>
</gene>
<protein>
    <recommendedName>
        <fullName evidence="5">Acetyl-CoA synthetase-like protein</fullName>
    </recommendedName>
</protein>
<proteinExistence type="predicted"/>
<dbReference type="InterPro" id="IPR042099">
    <property type="entry name" value="ANL_N_sf"/>
</dbReference>
<dbReference type="GO" id="GO:0019748">
    <property type="term" value="P:secondary metabolic process"/>
    <property type="evidence" value="ECO:0007669"/>
    <property type="project" value="TreeGrafter"/>
</dbReference>
<evidence type="ECO:0000313" key="3">
    <source>
        <dbReference type="EMBL" id="BEI94490.1"/>
    </source>
</evidence>